<dbReference type="HOGENOM" id="CLU_073602_0_0_6"/>
<accession>D8K4H9</accession>
<sequence length="244" mass="27151">MKAKHDKSKTGFFPGLVKQDEAGYLWDDRRSGYDRRKFKKRRSRFEQRGKKDRRSPELPETIRYRIARTQLRTQLEAYQISHVKYRFIGVVVLVIAVFLGGIISLSPIRAEKGCDVLPRPGVNWSNCLLPGKDLVAANLSEANLHNSSFTGADLRRISLASATLTYANMASANLAYADLSNAVLRSANLQDANLGYAKLDYADLSYANLLGANLEGASLRGAKLDHAVWPDQRECTPGSVGFCR</sequence>
<keyword evidence="2" id="KW-0472">Membrane</keyword>
<dbReference type="Pfam" id="PF13599">
    <property type="entry name" value="Pentapeptide_4"/>
    <property type="match status" value="1"/>
</dbReference>
<feature type="transmembrane region" description="Helical" evidence="2">
    <location>
        <begin position="87"/>
        <end position="108"/>
    </location>
</feature>
<protein>
    <submittedName>
        <fullName evidence="3">Pentapeptide repeat protein</fullName>
    </submittedName>
</protein>
<dbReference type="EMBL" id="CP002086">
    <property type="protein sequence ID" value="ADJ27876.1"/>
    <property type="molecule type" value="Genomic_DNA"/>
</dbReference>
<feature type="region of interest" description="Disordered" evidence="1">
    <location>
        <begin position="37"/>
        <end position="57"/>
    </location>
</feature>
<organism evidence="3 4">
    <name type="scientific">Nitrosococcus watsoni (strain C-113)</name>
    <dbReference type="NCBI Taxonomy" id="105559"/>
    <lineage>
        <taxon>Bacteria</taxon>
        <taxon>Pseudomonadati</taxon>
        <taxon>Pseudomonadota</taxon>
        <taxon>Gammaproteobacteria</taxon>
        <taxon>Chromatiales</taxon>
        <taxon>Chromatiaceae</taxon>
        <taxon>Nitrosococcus</taxon>
    </lineage>
</organism>
<reference evidence="3 4" key="1">
    <citation type="submission" date="2010-06" db="EMBL/GenBank/DDBJ databases">
        <title>Complete sequence of chromosome of Nitrosococcus watsoni C-113.</title>
        <authorList>
            <consortium name="US DOE Joint Genome Institute"/>
            <person name="Lucas S."/>
            <person name="Copeland A."/>
            <person name="Lapidus A."/>
            <person name="Cheng J.-F."/>
            <person name="Bruce D."/>
            <person name="Goodwin L."/>
            <person name="Pitluck S."/>
            <person name="Malfatti S.A."/>
            <person name="Chain P.S.G."/>
            <person name="Land M."/>
            <person name="Hauser L."/>
            <person name="Kyrpides N."/>
            <person name="Ivanova N."/>
            <person name="Cambell M.A."/>
            <person name="Heidelberg J.F."/>
            <person name="Klotz M.G."/>
            <person name="Woyke T."/>
        </authorList>
    </citation>
    <scope>NUCLEOTIDE SEQUENCE [LARGE SCALE GENOMIC DNA]</scope>
    <source>
        <strain evidence="3 4">C-113</strain>
    </source>
</reference>
<dbReference type="Proteomes" id="UP000000393">
    <property type="component" value="Chromosome"/>
</dbReference>
<feature type="compositionally biased region" description="Basic and acidic residues" evidence="1">
    <location>
        <begin position="44"/>
        <end position="57"/>
    </location>
</feature>
<gene>
    <name evidence="3" type="ordered locus">Nwat_0932</name>
</gene>
<name>D8K4H9_NITWC</name>
<dbReference type="SUPFAM" id="SSF141571">
    <property type="entry name" value="Pentapeptide repeat-like"/>
    <property type="match status" value="1"/>
</dbReference>
<dbReference type="OrthoDB" id="7304622at2"/>
<evidence type="ECO:0000256" key="2">
    <source>
        <dbReference type="SAM" id="Phobius"/>
    </source>
</evidence>
<dbReference type="KEGG" id="nwa:Nwat_0932"/>
<dbReference type="PANTHER" id="PTHR14136">
    <property type="entry name" value="BTB_POZ DOMAIN-CONTAINING PROTEIN KCTD9"/>
    <property type="match status" value="1"/>
</dbReference>
<dbReference type="eggNOG" id="COG1357">
    <property type="taxonomic scope" value="Bacteria"/>
</dbReference>
<keyword evidence="2" id="KW-0812">Transmembrane</keyword>
<dbReference type="AlphaFoldDB" id="D8K4H9"/>
<dbReference type="STRING" id="105559.Nwat_0932"/>
<dbReference type="PANTHER" id="PTHR14136:SF17">
    <property type="entry name" value="BTB_POZ DOMAIN-CONTAINING PROTEIN KCTD9"/>
    <property type="match status" value="1"/>
</dbReference>
<proteinExistence type="predicted"/>
<dbReference type="InterPro" id="IPR051082">
    <property type="entry name" value="Pentapeptide-BTB/POZ_domain"/>
</dbReference>
<keyword evidence="4" id="KW-1185">Reference proteome</keyword>
<dbReference type="InterPro" id="IPR001646">
    <property type="entry name" value="5peptide_repeat"/>
</dbReference>
<keyword evidence="2" id="KW-1133">Transmembrane helix</keyword>
<evidence type="ECO:0000313" key="3">
    <source>
        <dbReference type="EMBL" id="ADJ27876.1"/>
    </source>
</evidence>
<evidence type="ECO:0000256" key="1">
    <source>
        <dbReference type="SAM" id="MobiDB-lite"/>
    </source>
</evidence>
<evidence type="ECO:0000313" key="4">
    <source>
        <dbReference type="Proteomes" id="UP000000393"/>
    </source>
</evidence>
<dbReference type="Gene3D" id="2.160.20.80">
    <property type="entry name" value="E3 ubiquitin-protein ligase SopA"/>
    <property type="match status" value="1"/>
</dbReference>